<dbReference type="VEuPathDB" id="FungiDB:QG37_06968"/>
<proteinExistence type="inferred from homology"/>
<evidence type="ECO:0000259" key="2">
    <source>
        <dbReference type="Pfam" id="PF05057"/>
    </source>
</evidence>
<dbReference type="Gene3D" id="3.40.50.1820">
    <property type="entry name" value="alpha/beta hydrolase"/>
    <property type="match status" value="1"/>
</dbReference>
<protein>
    <recommendedName>
        <fullName evidence="2">DUF676 domain-containing protein</fullName>
    </recommendedName>
</protein>
<dbReference type="InterPro" id="IPR029058">
    <property type="entry name" value="AB_hydrolase_fold"/>
</dbReference>
<dbReference type="VEuPathDB" id="FungiDB:CJI97_001326"/>
<comment type="similarity">
    <text evidence="1">Belongs to the putative lipase ROG1 family.</text>
</comment>
<dbReference type="VEuPathDB" id="FungiDB:CJJ09_003535"/>
<reference evidence="4" key="1">
    <citation type="journal article" date="2015" name="BMC Genomics">
        <title>Draft genome of a commonly misdiagnosed multidrug resistant pathogen Candida auris.</title>
        <authorList>
            <person name="Chatterjee S."/>
            <person name="Alampalli S.V."/>
            <person name="Nageshan R.K."/>
            <person name="Chettiar S.T."/>
            <person name="Joshi S."/>
            <person name="Tatu U.S."/>
        </authorList>
    </citation>
    <scope>NUCLEOTIDE SEQUENCE [LARGE SCALE GENOMIC DNA]</scope>
    <source>
        <strain evidence="4">6684</strain>
    </source>
</reference>
<dbReference type="Pfam" id="PF05057">
    <property type="entry name" value="DUF676"/>
    <property type="match status" value="1"/>
</dbReference>
<dbReference type="VEuPathDB" id="FungiDB:B9J08_001280"/>
<feature type="domain" description="DUF676" evidence="2">
    <location>
        <begin position="155"/>
        <end position="230"/>
    </location>
</feature>
<name>A0A0L0NRN0_CANAR</name>
<dbReference type="EMBL" id="LGST01000051">
    <property type="protein sequence ID" value="KND96669.1"/>
    <property type="molecule type" value="Genomic_DNA"/>
</dbReference>
<gene>
    <name evidence="3" type="ORF">QG37_06968</name>
</gene>
<evidence type="ECO:0000313" key="3">
    <source>
        <dbReference type="EMBL" id="KND96669.1"/>
    </source>
</evidence>
<dbReference type="SUPFAM" id="SSF53474">
    <property type="entry name" value="alpha/beta-Hydrolases"/>
    <property type="match status" value="1"/>
</dbReference>
<accession>A0A0L0NRN0</accession>
<organism evidence="3 4">
    <name type="scientific">Candidozyma auris</name>
    <name type="common">Yeast</name>
    <name type="synonym">Candida auris</name>
    <dbReference type="NCBI Taxonomy" id="498019"/>
    <lineage>
        <taxon>Eukaryota</taxon>
        <taxon>Fungi</taxon>
        <taxon>Dikarya</taxon>
        <taxon>Ascomycota</taxon>
        <taxon>Saccharomycotina</taxon>
        <taxon>Pichiomycetes</taxon>
        <taxon>Metschnikowiaceae</taxon>
        <taxon>Candidozyma</taxon>
    </lineage>
</organism>
<dbReference type="AlphaFoldDB" id="A0A0L0NRN0"/>
<dbReference type="VEuPathDB" id="FungiDB:CJJ07_002164"/>
<sequence length="377" mass="42330">MCGARVQLINNRAIFTIKHPLSMFRAPTIRASACFVLYPLSFLNSLKSIWKKDDSLNQRKESSESDDMQLIKDKFSKLRDHYGVPKYPMVLCHGLLGFDTLTLFEAPTFASSHADLEKVAENVNRAGILLNYWHGIAEALTQAGAEVIIARVPPFGSIDQRAERLDALLTEKCANYKKKEPNERLKINIIGHSMGGLDARYLILQLQNERSPYEVVSLTTVGTPHHGSECADFVMDIVSKDAALLAICPKAIPQLTTLFMEQFNENIKNLPSVAYFSYGASMPPNGLRVFRATYEIIKHEIIKRGGKHYENDGMVSVELSKWGEYLGTLSDVDHLDLINWTNSIKSTVDQIIFDKSPSFNPIALYLDIAENLSKRGF</sequence>
<comment type="caution">
    <text evidence="3">The sequence shown here is derived from an EMBL/GenBank/DDBJ whole genome shotgun (WGS) entry which is preliminary data.</text>
</comment>
<dbReference type="InterPro" id="IPR007751">
    <property type="entry name" value="DUF676_lipase-like"/>
</dbReference>
<dbReference type="Proteomes" id="UP000037122">
    <property type="component" value="Unassembled WGS sequence"/>
</dbReference>
<dbReference type="VEuPathDB" id="FungiDB:CJI96_0003123"/>
<evidence type="ECO:0000313" key="4">
    <source>
        <dbReference type="Proteomes" id="UP000037122"/>
    </source>
</evidence>
<dbReference type="PANTHER" id="PTHR11440">
    <property type="entry name" value="LECITHIN-CHOLESTEROL ACYLTRANSFERASE-RELATED"/>
    <property type="match status" value="1"/>
</dbReference>
<evidence type="ECO:0000256" key="1">
    <source>
        <dbReference type="ARBA" id="ARBA00007920"/>
    </source>
</evidence>